<evidence type="ECO:0000313" key="1">
    <source>
        <dbReference type="EMBL" id="NFA42973.1"/>
    </source>
</evidence>
<dbReference type="Proteomes" id="UP000472355">
    <property type="component" value="Unassembled WGS sequence"/>
</dbReference>
<reference evidence="1 2" key="1">
    <citation type="submission" date="2019-02" db="EMBL/GenBank/DDBJ databases">
        <title>Genome sequencing of Clostridium botulinum clinical isolates.</title>
        <authorList>
            <person name="Brunt J."/>
            <person name="Van Vliet A.H.M."/>
            <person name="Stringer S.C."/>
            <person name="Grant K.A."/>
            <person name="Carter A.C."/>
            <person name="Peck M.W."/>
        </authorList>
    </citation>
    <scope>NUCLEOTIDE SEQUENCE [LARGE SCALE GENOMIC DNA]</scope>
    <source>
        <strain evidence="1 2">H113700579</strain>
    </source>
</reference>
<proteinExistence type="predicted"/>
<organism evidence="1 2">
    <name type="scientific">Clostridium botulinum</name>
    <dbReference type="NCBI Taxonomy" id="1491"/>
    <lineage>
        <taxon>Bacteria</taxon>
        <taxon>Bacillati</taxon>
        <taxon>Bacillota</taxon>
        <taxon>Clostridia</taxon>
        <taxon>Eubacteriales</taxon>
        <taxon>Clostridiaceae</taxon>
        <taxon>Clostridium</taxon>
    </lineage>
</organism>
<dbReference type="AlphaFoldDB" id="A0A6M0SNV4"/>
<comment type="caution">
    <text evidence="1">The sequence shown here is derived from an EMBL/GenBank/DDBJ whole genome shotgun (WGS) entry which is preliminary data.</text>
</comment>
<protein>
    <submittedName>
        <fullName evidence="1">Uncharacterized protein</fullName>
    </submittedName>
</protein>
<dbReference type="RefSeq" id="WP_154696481.1">
    <property type="nucleotide sequence ID" value="NZ_LFPE01000025.1"/>
</dbReference>
<gene>
    <name evidence="1" type="ORF">EXM65_10390</name>
</gene>
<evidence type="ECO:0000313" key="2">
    <source>
        <dbReference type="Proteomes" id="UP000472355"/>
    </source>
</evidence>
<name>A0A6M0SNV4_CLOBO</name>
<accession>A0A6M0SNV4</accession>
<dbReference type="EMBL" id="SGKU01000027">
    <property type="protein sequence ID" value="NFA42973.1"/>
    <property type="molecule type" value="Genomic_DNA"/>
</dbReference>
<sequence>MNKFQKVAYQIAKDDAKKEIYKGQSIIKRSRLGYSVFAGDKDSWPYEKCVDFKNRFKNESW</sequence>